<dbReference type="AlphaFoldDB" id="A0A0Q4B860"/>
<accession>A0A0Q4B860</accession>
<dbReference type="InterPro" id="IPR025657">
    <property type="entry name" value="RadC_JAB"/>
</dbReference>
<protein>
    <recommendedName>
        <fullName evidence="7">MPN domain-containing protein</fullName>
    </recommendedName>
</protein>
<organism evidence="8 9">
    <name type="scientific">Candidatus [Bacteroides] periocalifornicus</name>
    <dbReference type="NCBI Taxonomy" id="1702214"/>
    <lineage>
        <taxon>Bacteria</taxon>
        <taxon>Pseudomonadati</taxon>
        <taxon>Bacteroidota</taxon>
    </lineage>
</organism>
<evidence type="ECO:0000256" key="4">
    <source>
        <dbReference type="ARBA" id="ARBA00022833"/>
    </source>
</evidence>
<sequence length="235" mass="25930">MPDTPNRGRRIADLQADDRPREKLLAHGVDTLSNSELLAILIATGTPQCSAIELAQNLLHQADGSLDVLGRFSLLDFKKQRGIGDAKAITLMAALELGRRRQAAPSDVPLKIVSSRDVVRIFGPMLRDLNHEEAWVLYLNRANLVVQKSRHAVGSSHHVTIDARQITREALDLRADGVVLCHNHPSGMPKPSREDVAMTRQLKEALALFDIRLLDHVVVAGETWESLGGEEEGKR</sequence>
<evidence type="ECO:0000256" key="1">
    <source>
        <dbReference type="ARBA" id="ARBA00022670"/>
    </source>
</evidence>
<keyword evidence="1" id="KW-0645">Protease</keyword>
<keyword evidence="3" id="KW-0378">Hydrolase</keyword>
<dbReference type="EMBL" id="LIIK01000017">
    <property type="protein sequence ID" value="KQM08948.1"/>
    <property type="molecule type" value="Genomic_DNA"/>
</dbReference>
<evidence type="ECO:0000256" key="3">
    <source>
        <dbReference type="ARBA" id="ARBA00022801"/>
    </source>
</evidence>
<dbReference type="GO" id="GO:0008237">
    <property type="term" value="F:metallopeptidase activity"/>
    <property type="evidence" value="ECO:0007669"/>
    <property type="project" value="UniProtKB-KW"/>
</dbReference>
<keyword evidence="9" id="KW-1185">Reference proteome</keyword>
<gene>
    <name evidence="8" type="ORF">AL399_04650</name>
</gene>
<dbReference type="GO" id="GO:0046872">
    <property type="term" value="F:metal ion binding"/>
    <property type="evidence" value="ECO:0007669"/>
    <property type="project" value="UniProtKB-KW"/>
</dbReference>
<reference evidence="8" key="1">
    <citation type="submission" date="2015-08" db="EMBL/GenBank/DDBJ databases">
        <title>Candidatus Bacteriodes Periocalifornicus.</title>
        <authorList>
            <person name="McLean J.S."/>
            <person name="Kelley S."/>
        </authorList>
    </citation>
    <scope>NUCLEOTIDE SEQUENCE [LARGE SCALE GENOMIC DNA]</scope>
    <source>
        <strain evidence="8">12B</strain>
    </source>
</reference>
<keyword evidence="4" id="KW-0862">Zinc</keyword>
<dbReference type="CDD" id="cd08071">
    <property type="entry name" value="MPN_DUF2466"/>
    <property type="match status" value="1"/>
</dbReference>
<dbReference type="Pfam" id="PF20582">
    <property type="entry name" value="UPF0758_N"/>
    <property type="match status" value="1"/>
</dbReference>
<dbReference type="NCBIfam" id="TIGR00608">
    <property type="entry name" value="radc"/>
    <property type="match status" value="1"/>
</dbReference>
<keyword evidence="5" id="KW-0482">Metalloprotease</keyword>
<evidence type="ECO:0000313" key="8">
    <source>
        <dbReference type="EMBL" id="KQM08948.1"/>
    </source>
</evidence>
<dbReference type="NCBIfam" id="NF000642">
    <property type="entry name" value="PRK00024.1"/>
    <property type="match status" value="1"/>
</dbReference>
<dbReference type="Gene3D" id="3.40.140.10">
    <property type="entry name" value="Cytidine Deaminase, domain 2"/>
    <property type="match status" value="1"/>
</dbReference>
<dbReference type="InterPro" id="IPR046778">
    <property type="entry name" value="UPF0758_N"/>
</dbReference>
<evidence type="ECO:0000313" key="9">
    <source>
        <dbReference type="Proteomes" id="UP000054172"/>
    </source>
</evidence>
<evidence type="ECO:0000256" key="6">
    <source>
        <dbReference type="RuleBase" id="RU003797"/>
    </source>
</evidence>
<evidence type="ECO:0000259" key="7">
    <source>
        <dbReference type="PROSITE" id="PS50249"/>
    </source>
</evidence>
<dbReference type="PANTHER" id="PTHR30471">
    <property type="entry name" value="DNA REPAIR PROTEIN RADC"/>
    <property type="match status" value="1"/>
</dbReference>
<evidence type="ECO:0000256" key="5">
    <source>
        <dbReference type="ARBA" id="ARBA00023049"/>
    </source>
</evidence>
<dbReference type="PROSITE" id="PS01302">
    <property type="entry name" value="UPF0758"/>
    <property type="match status" value="1"/>
</dbReference>
<dbReference type="Proteomes" id="UP000054172">
    <property type="component" value="Unassembled WGS sequence"/>
</dbReference>
<dbReference type="SUPFAM" id="SSF102712">
    <property type="entry name" value="JAB1/MPN domain"/>
    <property type="match status" value="1"/>
</dbReference>
<proteinExistence type="inferred from homology"/>
<feature type="domain" description="MPN" evidence="7">
    <location>
        <begin position="111"/>
        <end position="233"/>
    </location>
</feature>
<dbReference type="Pfam" id="PF04002">
    <property type="entry name" value="RadC"/>
    <property type="match status" value="1"/>
</dbReference>
<name>A0A0Q4B860_9BACT</name>
<dbReference type="InterPro" id="IPR020891">
    <property type="entry name" value="UPF0758_CS"/>
</dbReference>
<dbReference type="GO" id="GO:0006508">
    <property type="term" value="P:proteolysis"/>
    <property type="evidence" value="ECO:0007669"/>
    <property type="project" value="UniProtKB-KW"/>
</dbReference>
<comment type="caution">
    <text evidence="8">The sequence shown here is derived from an EMBL/GenBank/DDBJ whole genome shotgun (WGS) entry which is preliminary data.</text>
</comment>
<dbReference type="InterPro" id="IPR037518">
    <property type="entry name" value="MPN"/>
</dbReference>
<dbReference type="PATRIC" id="fig|1702214.3.peg.1842"/>
<keyword evidence="2" id="KW-0479">Metal-binding</keyword>
<evidence type="ECO:0000256" key="2">
    <source>
        <dbReference type="ARBA" id="ARBA00022723"/>
    </source>
</evidence>
<dbReference type="PROSITE" id="PS50249">
    <property type="entry name" value="MPN"/>
    <property type="match status" value="1"/>
</dbReference>
<dbReference type="STRING" id="1702214.AL399_04650"/>
<dbReference type="InterPro" id="IPR001405">
    <property type="entry name" value="UPF0758"/>
</dbReference>
<dbReference type="PANTHER" id="PTHR30471:SF3">
    <property type="entry name" value="UPF0758 PROTEIN YEES-RELATED"/>
    <property type="match status" value="1"/>
</dbReference>
<comment type="similarity">
    <text evidence="6">Belongs to the UPF0758 family.</text>
</comment>